<dbReference type="GeneID" id="54586752"/>
<dbReference type="RefSeq" id="XP_033683289.1">
    <property type="nucleotide sequence ID" value="XM_033833422.1"/>
</dbReference>
<dbReference type="OrthoDB" id="8964853at2759"/>
<evidence type="ECO:0000313" key="3">
    <source>
        <dbReference type="Proteomes" id="UP000800094"/>
    </source>
</evidence>
<proteinExistence type="predicted"/>
<protein>
    <recommendedName>
        <fullName evidence="1">BHLH domain-containing protein</fullName>
    </recommendedName>
</protein>
<sequence length="316" mass="34912">MTSSAAAKKKRIRVWTPEDRAAHRVFEKSRREAFNDGLIELARQVPSLAGTRRLNKHMIVEHSIARHQAQRELCLSAAQDFRALLAERDELLAEVNQWRSASGATFPPREARPVGQQCRSLLGVEKETFGVFPNGFGDNPPEGGSGDDQEYEEAGYNTADDAGACLPTVMEMPPDDQRIQTGSDEPLISPGDQIHGLFDIPPSSIDAANSRLCAFERAPGGQSHLDYGSLLSHDASFNDHNDATTILESMPPMSGPDNSSSHGTFRYDLRNGFQLPVSNEMAPTMPHTNSIYEPFNHMHLQHAQEDFDPHPPVFLT</sequence>
<dbReference type="SUPFAM" id="SSF47459">
    <property type="entry name" value="HLH, helix-loop-helix DNA-binding domain"/>
    <property type="match status" value="1"/>
</dbReference>
<gene>
    <name evidence="2" type="ORF">BU26DRAFT_565688</name>
</gene>
<name>A0A6A6ICI2_9PLEO</name>
<dbReference type="Pfam" id="PF00010">
    <property type="entry name" value="HLH"/>
    <property type="match status" value="1"/>
</dbReference>
<feature type="domain" description="BHLH" evidence="1">
    <location>
        <begin position="18"/>
        <end position="70"/>
    </location>
</feature>
<organism evidence="2 3">
    <name type="scientific">Trematosphaeria pertusa</name>
    <dbReference type="NCBI Taxonomy" id="390896"/>
    <lineage>
        <taxon>Eukaryota</taxon>
        <taxon>Fungi</taxon>
        <taxon>Dikarya</taxon>
        <taxon>Ascomycota</taxon>
        <taxon>Pezizomycotina</taxon>
        <taxon>Dothideomycetes</taxon>
        <taxon>Pleosporomycetidae</taxon>
        <taxon>Pleosporales</taxon>
        <taxon>Massarineae</taxon>
        <taxon>Trematosphaeriaceae</taxon>
        <taxon>Trematosphaeria</taxon>
    </lineage>
</organism>
<dbReference type="InterPro" id="IPR036638">
    <property type="entry name" value="HLH_DNA-bd_sf"/>
</dbReference>
<dbReference type="AlphaFoldDB" id="A0A6A6ICI2"/>
<dbReference type="PROSITE" id="PS50888">
    <property type="entry name" value="BHLH"/>
    <property type="match status" value="1"/>
</dbReference>
<dbReference type="Proteomes" id="UP000800094">
    <property type="component" value="Unassembled WGS sequence"/>
</dbReference>
<dbReference type="GO" id="GO:0046983">
    <property type="term" value="F:protein dimerization activity"/>
    <property type="evidence" value="ECO:0007669"/>
    <property type="project" value="InterPro"/>
</dbReference>
<dbReference type="CDD" id="cd00083">
    <property type="entry name" value="bHLH_SF"/>
    <property type="match status" value="1"/>
</dbReference>
<dbReference type="Gene3D" id="4.10.280.10">
    <property type="entry name" value="Helix-loop-helix DNA-binding domain"/>
    <property type="match status" value="1"/>
</dbReference>
<evidence type="ECO:0000313" key="2">
    <source>
        <dbReference type="EMBL" id="KAF2248285.1"/>
    </source>
</evidence>
<reference evidence="2" key="1">
    <citation type="journal article" date="2020" name="Stud. Mycol.">
        <title>101 Dothideomycetes genomes: a test case for predicting lifestyles and emergence of pathogens.</title>
        <authorList>
            <person name="Haridas S."/>
            <person name="Albert R."/>
            <person name="Binder M."/>
            <person name="Bloem J."/>
            <person name="Labutti K."/>
            <person name="Salamov A."/>
            <person name="Andreopoulos B."/>
            <person name="Baker S."/>
            <person name="Barry K."/>
            <person name="Bills G."/>
            <person name="Bluhm B."/>
            <person name="Cannon C."/>
            <person name="Castanera R."/>
            <person name="Culley D."/>
            <person name="Daum C."/>
            <person name="Ezra D."/>
            <person name="Gonzalez J."/>
            <person name="Henrissat B."/>
            <person name="Kuo A."/>
            <person name="Liang C."/>
            <person name="Lipzen A."/>
            <person name="Lutzoni F."/>
            <person name="Magnuson J."/>
            <person name="Mondo S."/>
            <person name="Nolan M."/>
            <person name="Ohm R."/>
            <person name="Pangilinan J."/>
            <person name="Park H.-J."/>
            <person name="Ramirez L."/>
            <person name="Alfaro M."/>
            <person name="Sun H."/>
            <person name="Tritt A."/>
            <person name="Yoshinaga Y."/>
            <person name="Zwiers L.-H."/>
            <person name="Turgeon B."/>
            <person name="Goodwin S."/>
            <person name="Spatafora J."/>
            <person name="Crous P."/>
            <person name="Grigoriev I."/>
        </authorList>
    </citation>
    <scope>NUCLEOTIDE SEQUENCE</scope>
    <source>
        <strain evidence="2">CBS 122368</strain>
    </source>
</reference>
<evidence type="ECO:0000259" key="1">
    <source>
        <dbReference type="PROSITE" id="PS50888"/>
    </source>
</evidence>
<accession>A0A6A6ICI2</accession>
<keyword evidence="3" id="KW-1185">Reference proteome</keyword>
<dbReference type="EMBL" id="ML987196">
    <property type="protein sequence ID" value="KAF2248285.1"/>
    <property type="molecule type" value="Genomic_DNA"/>
</dbReference>
<dbReference type="InterPro" id="IPR011598">
    <property type="entry name" value="bHLH_dom"/>
</dbReference>